<dbReference type="AlphaFoldDB" id="A0A835D6I3"/>
<gene>
    <name evidence="1" type="ORF">HHK36_022635</name>
</gene>
<dbReference type="InterPro" id="IPR002110">
    <property type="entry name" value="Ankyrin_rpt"/>
</dbReference>
<dbReference type="OrthoDB" id="7729168at2759"/>
<evidence type="ECO:0000313" key="2">
    <source>
        <dbReference type="Proteomes" id="UP000655225"/>
    </source>
</evidence>
<comment type="caution">
    <text evidence="1">The sequence shown here is derived from an EMBL/GenBank/DDBJ whole genome shotgun (WGS) entry which is preliminary data.</text>
</comment>
<accession>A0A835D6I3</accession>
<dbReference type="PANTHER" id="PTHR24128:SF112">
    <property type="entry name" value="OS06G0292400 PROTEIN"/>
    <property type="match status" value="1"/>
</dbReference>
<name>A0A835D6I3_TETSI</name>
<keyword evidence="2" id="KW-1185">Reference proteome</keyword>
<reference evidence="1 2" key="1">
    <citation type="submission" date="2020-04" db="EMBL/GenBank/DDBJ databases">
        <title>Plant Genome Project.</title>
        <authorList>
            <person name="Zhang R.-G."/>
        </authorList>
    </citation>
    <scope>NUCLEOTIDE SEQUENCE [LARGE SCALE GENOMIC DNA]</scope>
    <source>
        <strain evidence="1">YNK0</strain>
        <tissue evidence="1">Leaf</tissue>
    </source>
</reference>
<dbReference type="Gene3D" id="1.25.40.20">
    <property type="entry name" value="Ankyrin repeat-containing domain"/>
    <property type="match status" value="1"/>
</dbReference>
<dbReference type="SMART" id="SM00248">
    <property type="entry name" value="ANK"/>
    <property type="match status" value="4"/>
</dbReference>
<organism evidence="1 2">
    <name type="scientific">Tetracentron sinense</name>
    <name type="common">Spur-leaf</name>
    <dbReference type="NCBI Taxonomy" id="13715"/>
    <lineage>
        <taxon>Eukaryota</taxon>
        <taxon>Viridiplantae</taxon>
        <taxon>Streptophyta</taxon>
        <taxon>Embryophyta</taxon>
        <taxon>Tracheophyta</taxon>
        <taxon>Spermatophyta</taxon>
        <taxon>Magnoliopsida</taxon>
        <taxon>Trochodendrales</taxon>
        <taxon>Trochodendraceae</taxon>
        <taxon>Tetracentron</taxon>
    </lineage>
</organism>
<dbReference type="InterPro" id="IPR036770">
    <property type="entry name" value="Ankyrin_rpt-contain_sf"/>
</dbReference>
<dbReference type="EMBL" id="JABCRI010000016">
    <property type="protein sequence ID" value="KAF8392293.1"/>
    <property type="molecule type" value="Genomic_DNA"/>
</dbReference>
<sequence length="325" mass="36934">MNGRLHEATLQGSITSLIELLREDELILDRVNLACIAETPLHIAAMLGHVDFARKILDEPILDKFSVACVTETLLHRAVVLGHIDFAREILSCKLELAYGDQTIPHLCVKYNHMETLRILVDPMGGDKFVNWKDDYGNTILHLAIADKLIEILCDGMHAIYCKKNPTSKIQMVFFLTWMRLDAMHLDNHPTQRKVSRNTRSKRNMIMSMIDIPDKDTYELTIGKVYALAIYQNFISYHGVRTPTKGEGVEESISVLPIEPTDSIESQIEELSVPMEKCFLNEQPLEPSETFYDLNDDDILAWYLLSKVHLILEFGVSSAKGAFTQ</sequence>
<dbReference type="Pfam" id="PF12796">
    <property type="entry name" value="Ank_2"/>
    <property type="match status" value="1"/>
</dbReference>
<dbReference type="Proteomes" id="UP000655225">
    <property type="component" value="Unassembled WGS sequence"/>
</dbReference>
<dbReference type="SUPFAM" id="SSF48403">
    <property type="entry name" value="Ankyrin repeat"/>
    <property type="match status" value="1"/>
</dbReference>
<evidence type="ECO:0000313" key="1">
    <source>
        <dbReference type="EMBL" id="KAF8392293.1"/>
    </source>
</evidence>
<dbReference type="PANTHER" id="PTHR24128">
    <property type="entry name" value="HOMEOBOX PROTEIN WARIAI"/>
    <property type="match status" value="1"/>
</dbReference>
<protein>
    <submittedName>
        <fullName evidence="1">Uncharacterized protein</fullName>
    </submittedName>
</protein>
<proteinExistence type="predicted"/>